<evidence type="ECO:0000256" key="2">
    <source>
        <dbReference type="SAM" id="MobiDB-lite"/>
    </source>
</evidence>
<keyword evidence="3" id="KW-0812">Transmembrane</keyword>
<feature type="coiled-coil region" evidence="1">
    <location>
        <begin position="912"/>
        <end position="939"/>
    </location>
</feature>
<evidence type="ECO:0000313" key="4">
    <source>
        <dbReference type="EMBL" id="GHJ87784.1"/>
    </source>
</evidence>
<feature type="region of interest" description="Disordered" evidence="2">
    <location>
        <begin position="680"/>
        <end position="705"/>
    </location>
</feature>
<dbReference type="AlphaFoldDB" id="A0A8H3TX27"/>
<evidence type="ECO:0000313" key="5">
    <source>
        <dbReference type="Proteomes" id="UP000620104"/>
    </source>
</evidence>
<evidence type="ECO:0000256" key="1">
    <source>
        <dbReference type="SAM" id="Coils"/>
    </source>
</evidence>
<dbReference type="OrthoDB" id="2595437at2759"/>
<comment type="caution">
    <text evidence="4">The sequence shown here is derived from an EMBL/GenBank/DDBJ whole genome shotgun (WGS) entry which is preliminary data.</text>
</comment>
<name>A0A8H3TX27_9TREE</name>
<dbReference type="EMBL" id="BLZA01000023">
    <property type="protein sequence ID" value="GHJ87784.1"/>
    <property type="molecule type" value="Genomic_DNA"/>
</dbReference>
<accession>A0A8H3TX27</accession>
<dbReference type="Proteomes" id="UP000620104">
    <property type="component" value="Unassembled WGS sequence"/>
</dbReference>
<feature type="coiled-coil region" evidence="1">
    <location>
        <begin position="428"/>
        <end position="479"/>
    </location>
</feature>
<feature type="transmembrane region" description="Helical" evidence="3">
    <location>
        <begin position="24"/>
        <end position="43"/>
    </location>
</feature>
<keyword evidence="5" id="KW-1185">Reference proteome</keyword>
<gene>
    <name evidence="4" type="ORF">NliqN6_4186</name>
</gene>
<feature type="coiled-coil region" evidence="1">
    <location>
        <begin position="202"/>
        <end position="229"/>
    </location>
</feature>
<keyword evidence="3" id="KW-0472">Membrane</keyword>
<keyword evidence="1" id="KW-0175">Coiled coil</keyword>
<organism evidence="4 5">
    <name type="scientific">Naganishia liquefaciens</name>
    <dbReference type="NCBI Taxonomy" id="104408"/>
    <lineage>
        <taxon>Eukaryota</taxon>
        <taxon>Fungi</taxon>
        <taxon>Dikarya</taxon>
        <taxon>Basidiomycota</taxon>
        <taxon>Agaricomycotina</taxon>
        <taxon>Tremellomycetes</taxon>
        <taxon>Filobasidiales</taxon>
        <taxon>Filobasidiaceae</taxon>
        <taxon>Naganishia</taxon>
    </lineage>
</organism>
<reference evidence="4" key="1">
    <citation type="submission" date="2020-07" db="EMBL/GenBank/DDBJ databases">
        <title>Draft Genome Sequence of a Deep-Sea Yeast, Naganishia (Cryptococcus) liquefaciens strain N6.</title>
        <authorList>
            <person name="Han Y.W."/>
            <person name="Kajitani R."/>
            <person name="Morimoto H."/>
            <person name="Parhat M."/>
            <person name="Tsubouchi H."/>
            <person name="Bakenova O."/>
            <person name="Ogata M."/>
            <person name="Argunhan B."/>
            <person name="Aoki R."/>
            <person name="Kajiwara S."/>
            <person name="Itoh T."/>
            <person name="Iwasaki H."/>
        </authorList>
    </citation>
    <scope>NUCLEOTIDE SEQUENCE</scope>
    <source>
        <strain evidence="4">N6</strain>
    </source>
</reference>
<protein>
    <submittedName>
        <fullName evidence="4">Uncharacterized protein</fullName>
    </submittedName>
</protein>
<proteinExistence type="predicted"/>
<evidence type="ECO:0000256" key="3">
    <source>
        <dbReference type="SAM" id="Phobius"/>
    </source>
</evidence>
<keyword evidence="3" id="KW-1133">Transmembrane helix</keyword>
<feature type="region of interest" description="Disordered" evidence="2">
    <location>
        <begin position="65"/>
        <end position="89"/>
    </location>
</feature>
<sequence length="998" mass="110733">MTSISTDKIPLNGQADVVIQGSDVFTSLFPLLLEIIALIYFIHRYLIPALKFRFSAVVDQRIDSQEEQVGRSQAEEALQAGRHPRGTNLKVPPALAAERLKHQYDELSTEVSLHRDRIDKQVKAHAALIQKVTRQGVSRDARDETTTARCAERCKILESQVADQQNRLKQDRARIDALYTTIKGIEGRIPADSKTETSASHSADLMAKLTKLENLNNQLEKCHNESRLEQTLSGRRLDELELRSRLNASIVDDLKKKVGPGFKKMETNLTVATSRLMKELNQQRESLQDAITQERKYINAQIAILQKHLSEAAKDTTNRPQSAKAKAIAKSASYQASDTRDPESVSSDVTVIALGKYTQELNEMLATSERKFDEHAARILDLESAVFTPTGDALPTEERLSNLEYDVQTLKGEARGEADGGRDVIAQVDALQVKLEKLRNDVKTAFGKAVTLRAHRRALREQEELKQQVLIRLDAVEREQAHLDRQTKNLDVRLKTMLRDCDSFWIKIQELSGPKPSRLAEMEGFLRKSNESFSVGLVQLSQQVELLDAGFALLRESVLGRVAECEATVAAGEVTFLCSSVSNTDCSTLACPEYRSNVDLPSSSSSSASRLPKSLSGLDLVGTNRSALQARSTLTSHIKRSCDTPHDHGNADEGSRPVETAFQKRHGLFITPSLPSHEYASTSPFGSKRADPLSASSDDHSTCLDDPIRTLEQKVTDLPKLSRPGALALTFGSHLAECPVEDLAHPTEARLLSSLNNTRSTTLSPFLQFRPNIDSSPSACQAISGSVRHPGPSAGPLEFEGLPSRSLNNQHVRQDRPTSRTPLSIWQISSQEGYLAKVTADLQHLKEEVNNRLSHLEELVVAISDPGQRGTGPTRTHDSQSYRSPAYLQVSSASDSTRTDRVNFAFSLAQSRHDWNAALANLNAKVNQMQNDLGRFDASIRQESANFSAFKGEIQIRLQRQLSSLPSSPAIDELKVTYWALTNRINSLEYQLRNRRVM</sequence>